<proteinExistence type="predicted"/>
<name>B6IEZ1_CAEBR</name>
<protein>
    <submittedName>
        <fullName evidence="1">Protein CBG27475</fullName>
    </submittedName>
</protein>
<dbReference type="GeneID" id="68918928"/>
<dbReference type="CTD" id="68918928"/>
<sequence>MRRSDKETEFSTAREKKSFGKISFLWTSAKKKWKLNGKRKGKRPLQRKKKE</sequence>
<keyword evidence="2" id="KW-1185">Reference proteome</keyword>
<dbReference type="InParanoid" id="B6IEZ1"/>
<dbReference type="KEGG" id="cbr:CBG_27475"/>
<organism evidence="1 2">
    <name type="scientific">Caenorhabditis briggsae</name>
    <dbReference type="NCBI Taxonomy" id="6238"/>
    <lineage>
        <taxon>Eukaryota</taxon>
        <taxon>Metazoa</taxon>
        <taxon>Ecdysozoa</taxon>
        <taxon>Nematoda</taxon>
        <taxon>Chromadorea</taxon>
        <taxon>Rhabditida</taxon>
        <taxon>Rhabditina</taxon>
        <taxon>Rhabditomorpha</taxon>
        <taxon>Rhabditoidea</taxon>
        <taxon>Rhabditidae</taxon>
        <taxon>Peloderinae</taxon>
        <taxon>Caenorhabditis</taxon>
    </lineage>
</organism>
<dbReference type="Proteomes" id="UP000008549">
    <property type="component" value="Unassembled WGS sequence"/>
</dbReference>
<dbReference type="AlphaFoldDB" id="B6IEZ1"/>
<evidence type="ECO:0000313" key="2">
    <source>
        <dbReference type="Proteomes" id="UP000008549"/>
    </source>
</evidence>
<dbReference type="EMBL" id="HE601451">
    <property type="protein sequence ID" value="CAR98471.1"/>
    <property type="molecule type" value="Genomic_DNA"/>
</dbReference>
<reference evidence="1 2" key="2">
    <citation type="journal article" date="2011" name="PLoS Genet.">
        <title>Caenorhabditis briggsae recombinant inbred line genotypes reveal inter-strain incompatibility and the evolution of recombination.</title>
        <authorList>
            <person name="Ross J.A."/>
            <person name="Koboldt D.C."/>
            <person name="Staisch J.E."/>
            <person name="Chamberlin H.M."/>
            <person name="Gupta B.P."/>
            <person name="Miller R.D."/>
            <person name="Baird S.E."/>
            <person name="Haag E.S."/>
        </authorList>
    </citation>
    <scope>NUCLEOTIDE SEQUENCE [LARGE SCALE GENOMIC DNA]</scope>
    <source>
        <strain evidence="1 2">AF16</strain>
    </source>
</reference>
<reference evidence="1 2" key="1">
    <citation type="journal article" date="2003" name="PLoS Biol.">
        <title>The genome sequence of Caenorhabditis briggsae: a platform for comparative genomics.</title>
        <authorList>
            <person name="Stein L.D."/>
            <person name="Bao Z."/>
            <person name="Blasiar D."/>
            <person name="Blumenthal T."/>
            <person name="Brent M.R."/>
            <person name="Chen N."/>
            <person name="Chinwalla A."/>
            <person name="Clarke L."/>
            <person name="Clee C."/>
            <person name="Coghlan A."/>
            <person name="Coulson A."/>
            <person name="D'Eustachio P."/>
            <person name="Fitch D.H."/>
            <person name="Fulton L.A."/>
            <person name="Fulton R.E."/>
            <person name="Griffiths-Jones S."/>
            <person name="Harris T.W."/>
            <person name="Hillier L.W."/>
            <person name="Kamath R."/>
            <person name="Kuwabara P.E."/>
            <person name="Mardis E.R."/>
            <person name="Marra M.A."/>
            <person name="Miner T.L."/>
            <person name="Minx P."/>
            <person name="Mullikin J.C."/>
            <person name="Plumb R.W."/>
            <person name="Rogers J."/>
            <person name="Schein J.E."/>
            <person name="Sohrmann M."/>
            <person name="Spieth J."/>
            <person name="Stajich J.E."/>
            <person name="Wei C."/>
            <person name="Willey D."/>
            <person name="Wilson R.K."/>
            <person name="Durbin R."/>
            <person name="Waterston R.H."/>
        </authorList>
    </citation>
    <scope>NUCLEOTIDE SEQUENCE [LARGE SCALE GENOMIC DNA]</scope>
    <source>
        <strain evidence="1 2">AF16</strain>
    </source>
</reference>
<evidence type="ECO:0000313" key="1">
    <source>
        <dbReference type="EMBL" id="CAR98471.1"/>
    </source>
</evidence>
<dbReference type="RefSeq" id="XP_045098044.1">
    <property type="nucleotide sequence ID" value="XM_045238969.1"/>
</dbReference>
<accession>B6IEZ1</accession>
<gene>
    <name evidence="1" type="ORF">CBG27475</name>
    <name evidence="1" type="ORF">CBG_27475</name>
</gene>
<dbReference type="HOGENOM" id="CLU_3108400_0_0_1"/>